<dbReference type="AlphaFoldDB" id="A0A4V3F9A0"/>
<protein>
    <submittedName>
        <fullName evidence="3">Phosphopantetheine--protein transferase-like protein</fullName>
    </submittedName>
</protein>
<dbReference type="GO" id="GO:0008897">
    <property type="term" value="F:holo-[acyl-carrier-protein] synthase activity"/>
    <property type="evidence" value="ECO:0007669"/>
    <property type="project" value="InterPro"/>
</dbReference>
<accession>A0A4V3F9A0</accession>
<evidence type="ECO:0000256" key="1">
    <source>
        <dbReference type="ARBA" id="ARBA00022679"/>
    </source>
</evidence>
<keyword evidence="1 3" id="KW-0808">Transferase</keyword>
<feature type="domain" description="4'-phosphopantetheinyl transferase" evidence="2">
    <location>
        <begin position="2"/>
        <end position="91"/>
    </location>
</feature>
<dbReference type="GO" id="GO:0000287">
    <property type="term" value="F:magnesium ion binding"/>
    <property type="evidence" value="ECO:0007669"/>
    <property type="project" value="InterPro"/>
</dbReference>
<name>A0A4V3F9A0_9FLAO</name>
<dbReference type="Gene3D" id="3.90.470.20">
    <property type="entry name" value="4'-phosphopantetheinyl transferase domain"/>
    <property type="match status" value="1"/>
</dbReference>
<dbReference type="EMBL" id="SOBW01000007">
    <property type="protein sequence ID" value="TDU43416.1"/>
    <property type="molecule type" value="Genomic_DNA"/>
</dbReference>
<organism evidence="3 4">
    <name type="scientific">Gelidibacter sediminis</name>
    <dbReference type="NCBI Taxonomy" id="1608710"/>
    <lineage>
        <taxon>Bacteria</taxon>
        <taxon>Pseudomonadati</taxon>
        <taxon>Bacteroidota</taxon>
        <taxon>Flavobacteriia</taxon>
        <taxon>Flavobacteriales</taxon>
        <taxon>Flavobacteriaceae</taxon>
        <taxon>Gelidibacter</taxon>
    </lineage>
</organism>
<reference evidence="3 4" key="1">
    <citation type="submission" date="2019-03" db="EMBL/GenBank/DDBJ databases">
        <title>Genomic Encyclopedia of Archaeal and Bacterial Type Strains, Phase II (KMG-II): from individual species to whole genera.</title>
        <authorList>
            <person name="Goeker M."/>
        </authorList>
    </citation>
    <scope>NUCLEOTIDE SEQUENCE [LARGE SCALE GENOMIC DNA]</scope>
    <source>
        <strain evidence="3 4">DSM 28135</strain>
    </source>
</reference>
<gene>
    <name evidence="3" type="ORF">BXY82_0828</name>
</gene>
<dbReference type="InterPro" id="IPR008278">
    <property type="entry name" value="4-PPantetheinyl_Trfase_dom"/>
</dbReference>
<dbReference type="RefSeq" id="WP_133756876.1">
    <property type="nucleotide sequence ID" value="NZ_SOBW01000007.1"/>
</dbReference>
<evidence type="ECO:0000259" key="2">
    <source>
        <dbReference type="Pfam" id="PF01648"/>
    </source>
</evidence>
<keyword evidence="4" id="KW-1185">Reference proteome</keyword>
<dbReference type="SUPFAM" id="SSF56214">
    <property type="entry name" value="4'-phosphopantetheinyl transferase"/>
    <property type="match status" value="1"/>
</dbReference>
<comment type="caution">
    <text evidence="3">The sequence shown here is derived from an EMBL/GenBank/DDBJ whole genome shotgun (WGS) entry which is preliminary data.</text>
</comment>
<evidence type="ECO:0000313" key="4">
    <source>
        <dbReference type="Proteomes" id="UP000294689"/>
    </source>
</evidence>
<dbReference type="InterPro" id="IPR037143">
    <property type="entry name" value="4-PPantetheinyl_Trfase_dom_sf"/>
</dbReference>
<sequence length="189" mass="21875">MIGNDIVDLEFAKRNSRWQEQRFLDKLFTTEEQDFIRSDDQQFQNIWRLWTMKESVYKITSRAEGKIRFNPTDFKCIVLDSNQGHVIYKSQSIATATTTDKSFIQTTACSNPQWISKLFQFSSLDYPTQHSESVQQAIKAYAAYKNVVDKFVAVIKNSRGIPQFYMNGHLQPEQLSLTHHGLYGAFAIA</sequence>
<evidence type="ECO:0000313" key="3">
    <source>
        <dbReference type="EMBL" id="TDU43416.1"/>
    </source>
</evidence>
<dbReference type="OrthoDB" id="663853at2"/>
<proteinExistence type="predicted"/>
<dbReference type="Pfam" id="PF01648">
    <property type="entry name" value="ACPS"/>
    <property type="match status" value="1"/>
</dbReference>
<dbReference type="Proteomes" id="UP000294689">
    <property type="component" value="Unassembled WGS sequence"/>
</dbReference>